<evidence type="ECO:0008006" key="6">
    <source>
        <dbReference type="Google" id="ProtNLM"/>
    </source>
</evidence>
<sequence length="63" mass="6922">MPILLASVLSASFTSATSTLAHRYGLVCKFNSCLARKMCQRAIRGHRTGFPVTCIVRQALRPN</sequence>
<feature type="chain" id="PRO_5036165365" description="RxLR effector protein" evidence="1">
    <location>
        <begin position="17"/>
        <end position="63"/>
    </location>
</feature>
<dbReference type="AlphaFoldDB" id="A0A6A3NMV9"/>
<protein>
    <recommendedName>
        <fullName evidence="6">RxLR effector protein</fullName>
    </recommendedName>
</protein>
<keyword evidence="4" id="KW-1185">Reference proteome</keyword>
<name>A0A6A3NMV9_9STRA</name>
<gene>
    <name evidence="2" type="ORF">PR002_g1999</name>
    <name evidence="3" type="ORF">PR003_g427</name>
</gene>
<proteinExistence type="predicted"/>
<evidence type="ECO:0000313" key="3">
    <source>
        <dbReference type="EMBL" id="KAE9360064.1"/>
    </source>
</evidence>
<evidence type="ECO:0000313" key="5">
    <source>
        <dbReference type="Proteomes" id="UP000435112"/>
    </source>
</evidence>
<dbReference type="EMBL" id="QXFT01000009">
    <property type="protein sequence ID" value="KAE9360064.1"/>
    <property type="molecule type" value="Genomic_DNA"/>
</dbReference>
<comment type="caution">
    <text evidence="2">The sequence shown here is derived from an EMBL/GenBank/DDBJ whole genome shotgun (WGS) entry which is preliminary data.</text>
</comment>
<dbReference type="Proteomes" id="UP000434957">
    <property type="component" value="Unassembled WGS sequence"/>
</dbReference>
<reference evidence="2 5" key="1">
    <citation type="submission" date="2018-09" db="EMBL/GenBank/DDBJ databases">
        <title>Genomic investigation of the strawberry pathogen Phytophthora fragariae indicates pathogenicity is determined by transcriptional variation in three key races.</title>
        <authorList>
            <person name="Adams T.M."/>
            <person name="Armitage A.D."/>
            <person name="Sobczyk M.K."/>
            <person name="Bates H.J."/>
            <person name="Dunwell J.M."/>
            <person name="Nellist C.F."/>
            <person name="Harrison R.J."/>
        </authorList>
    </citation>
    <scope>NUCLEOTIDE SEQUENCE [LARGE SCALE GENOMIC DNA]</scope>
    <source>
        <strain evidence="2 5">SCRP324</strain>
        <strain evidence="3 4">SCRP333</strain>
    </source>
</reference>
<dbReference type="Proteomes" id="UP000435112">
    <property type="component" value="Unassembled WGS sequence"/>
</dbReference>
<evidence type="ECO:0000313" key="4">
    <source>
        <dbReference type="Proteomes" id="UP000434957"/>
    </source>
</evidence>
<evidence type="ECO:0000256" key="1">
    <source>
        <dbReference type="SAM" id="SignalP"/>
    </source>
</evidence>
<accession>A0A6A3NMV9</accession>
<evidence type="ECO:0000313" key="2">
    <source>
        <dbReference type="EMBL" id="KAE9045870.1"/>
    </source>
</evidence>
<feature type="signal peptide" evidence="1">
    <location>
        <begin position="1"/>
        <end position="16"/>
    </location>
</feature>
<keyword evidence="1" id="KW-0732">Signal</keyword>
<dbReference type="EMBL" id="QXFU01000063">
    <property type="protein sequence ID" value="KAE9045870.1"/>
    <property type="molecule type" value="Genomic_DNA"/>
</dbReference>
<organism evidence="2 5">
    <name type="scientific">Phytophthora rubi</name>
    <dbReference type="NCBI Taxonomy" id="129364"/>
    <lineage>
        <taxon>Eukaryota</taxon>
        <taxon>Sar</taxon>
        <taxon>Stramenopiles</taxon>
        <taxon>Oomycota</taxon>
        <taxon>Peronosporomycetes</taxon>
        <taxon>Peronosporales</taxon>
        <taxon>Peronosporaceae</taxon>
        <taxon>Phytophthora</taxon>
    </lineage>
</organism>